<reference evidence="3" key="2">
    <citation type="journal article" date="2008" name="Nucleic Acids Res.">
        <title>The rice annotation project database (RAP-DB): 2008 update.</title>
        <authorList>
            <consortium name="The rice annotation project (RAP)"/>
        </authorList>
    </citation>
    <scope>GENOME REANNOTATION</scope>
    <source>
        <strain evidence="3">cv. Nipponbare</strain>
    </source>
</reference>
<gene>
    <name evidence="2" type="primary">OJ1112_G03.10</name>
</gene>
<feature type="compositionally biased region" description="Polar residues" evidence="1">
    <location>
        <begin position="38"/>
        <end position="50"/>
    </location>
</feature>
<organism evidence="2 3">
    <name type="scientific">Oryza sativa subsp. japonica</name>
    <name type="common">Rice</name>
    <dbReference type="NCBI Taxonomy" id="39947"/>
    <lineage>
        <taxon>Eukaryota</taxon>
        <taxon>Viridiplantae</taxon>
        <taxon>Streptophyta</taxon>
        <taxon>Embryophyta</taxon>
        <taxon>Tracheophyta</taxon>
        <taxon>Spermatophyta</taxon>
        <taxon>Magnoliopsida</taxon>
        <taxon>Liliopsida</taxon>
        <taxon>Poales</taxon>
        <taxon>Poaceae</taxon>
        <taxon>BOP clade</taxon>
        <taxon>Oryzoideae</taxon>
        <taxon>Oryzeae</taxon>
        <taxon>Oryzinae</taxon>
        <taxon>Oryza</taxon>
        <taxon>Oryza sativa</taxon>
    </lineage>
</organism>
<evidence type="ECO:0000313" key="2">
    <source>
        <dbReference type="EMBL" id="BAD25230.1"/>
    </source>
</evidence>
<sequence>MASLFFISQEKGVNAPDSRWGQPDEKTNLLPRSDKRPNQSSERFATTPAAQEQPVACGGFIARKEQKWAGQARRPYANDSLLGDTIKCRAIVVLWI</sequence>
<reference evidence="3" key="1">
    <citation type="journal article" date="2005" name="Nature">
        <title>The map-based sequence of the rice genome.</title>
        <authorList>
            <consortium name="International rice genome sequencing project (IRGSP)"/>
            <person name="Matsumoto T."/>
            <person name="Wu J."/>
            <person name="Kanamori H."/>
            <person name="Katayose Y."/>
            <person name="Fujisawa M."/>
            <person name="Namiki N."/>
            <person name="Mizuno H."/>
            <person name="Yamamoto K."/>
            <person name="Antonio B.A."/>
            <person name="Baba T."/>
            <person name="Sakata K."/>
            <person name="Nagamura Y."/>
            <person name="Aoki H."/>
            <person name="Arikawa K."/>
            <person name="Arita K."/>
            <person name="Bito T."/>
            <person name="Chiden Y."/>
            <person name="Fujitsuka N."/>
            <person name="Fukunaka R."/>
            <person name="Hamada M."/>
            <person name="Harada C."/>
            <person name="Hayashi A."/>
            <person name="Hijishita S."/>
            <person name="Honda M."/>
            <person name="Hosokawa S."/>
            <person name="Ichikawa Y."/>
            <person name="Idonuma A."/>
            <person name="Iijima M."/>
            <person name="Ikeda M."/>
            <person name="Ikeno M."/>
            <person name="Ito K."/>
            <person name="Ito S."/>
            <person name="Ito T."/>
            <person name="Ito Y."/>
            <person name="Ito Y."/>
            <person name="Iwabuchi A."/>
            <person name="Kamiya K."/>
            <person name="Karasawa W."/>
            <person name="Kurita K."/>
            <person name="Katagiri S."/>
            <person name="Kikuta A."/>
            <person name="Kobayashi H."/>
            <person name="Kobayashi N."/>
            <person name="Machita K."/>
            <person name="Maehara T."/>
            <person name="Masukawa M."/>
            <person name="Mizubayashi T."/>
            <person name="Mukai Y."/>
            <person name="Nagasaki H."/>
            <person name="Nagata Y."/>
            <person name="Naito S."/>
            <person name="Nakashima M."/>
            <person name="Nakama Y."/>
            <person name="Nakamichi Y."/>
            <person name="Nakamura M."/>
            <person name="Meguro A."/>
            <person name="Negishi M."/>
            <person name="Ohta I."/>
            <person name="Ohta T."/>
            <person name="Okamoto M."/>
            <person name="Ono N."/>
            <person name="Saji S."/>
            <person name="Sakaguchi M."/>
            <person name="Sakai K."/>
            <person name="Shibata M."/>
            <person name="Shimokawa T."/>
            <person name="Song J."/>
            <person name="Takazaki Y."/>
            <person name="Terasawa K."/>
            <person name="Tsugane M."/>
            <person name="Tsuji K."/>
            <person name="Ueda S."/>
            <person name="Waki K."/>
            <person name="Yamagata H."/>
            <person name="Yamamoto M."/>
            <person name="Yamamoto S."/>
            <person name="Yamane H."/>
            <person name="Yoshiki S."/>
            <person name="Yoshihara R."/>
            <person name="Yukawa K."/>
            <person name="Zhong H."/>
            <person name="Yano M."/>
            <person name="Yuan Q."/>
            <person name="Ouyang S."/>
            <person name="Liu J."/>
            <person name="Jones K.M."/>
            <person name="Gansberger K."/>
            <person name="Moffat K."/>
            <person name="Hill J."/>
            <person name="Bera J."/>
            <person name="Fadrosh D."/>
            <person name="Jin S."/>
            <person name="Johri S."/>
            <person name="Kim M."/>
            <person name="Overton L."/>
            <person name="Reardon M."/>
            <person name="Tsitrin T."/>
            <person name="Vuong H."/>
            <person name="Weaver B."/>
            <person name="Ciecko A."/>
            <person name="Tallon L."/>
            <person name="Jackson J."/>
            <person name="Pai G."/>
            <person name="Aken S.V."/>
            <person name="Utterback T."/>
            <person name="Reidmuller S."/>
            <person name="Feldblyum T."/>
            <person name="Hsiao J."/>
            <person name="Zismann V."/>
            <person name="Iobst S."/>
            <person name="de Vazeille A.R."/>
            <person name="Buell C.R."/>
            <person name="Ying K."/>
            <person name="Li Y."/>
            <person name="Lu T."/>
            <person name="Huang Y."/>
            <person name="Zhao Q."/>
            <person name="Feng Q."/>
            <person name="Zhang L."/>
            <person name="Zhu J."/>
            <person name="Weng Q."/>
            <person name="Mu J."/>
            <person name="Lu Y."/>
            <person name="Fan D."/>
            <person name="Liu Y."/>
            <person name="Guan J."/>
            <person name="Zhang Y."/>
            <person name="Yu S."/>
            <person name="Liu X."/>
            <person name="Zhang Y."/>
            <person name="Hong G."/>
            <person name="Han B."/>
            <person name="Choisne N."/>
            <person name="Demange N."/>
            <person name="Orjeda G."/>
            <person name="Samain S."/>
            <person name="Cattolico L."/>
            <person name="Pelletier E."/>
            <person name="Couloux A."/>
            <person name="Segurens B."/>
            <person name="Wincker P."/>
            <person name="D'Hont A."/>
            <person name="Scarpelli C."/>
            <person name="Weissenbach J."/>
            <person name="Salanoubat M."/>
            <person name="Quetier F."/>
            <person name="Yu Y."/>
            <person name="Kim H.R."/>
            <person name="Rambo T."/>
            <person name="Currie J."/>
            <person name="Collura K."/>
            <person name="Luo M."/>
            <person name="Yang T."/>
            <person name="Ammiraju J.S.S."/>
            <person name="Engler F."/>
            <person name="Soderlund C."/>
            <person name="Wing R.A."/>
            <person name="Palmer L.E."/>
            <person name="de la Bastide M."/>
            <person name="Spiegel L."/>
            <person name="Nascimento L."/>
            <person name="Zutavern T."/>
            <person name="O'Shaughnessy A."/>
            <person name="Dike S."/>
            <person name="Dedhia N."/>
            <person name="Preston R."/>
            <person name="Balija V."/>
            <person name="McCombie W.R."/>
            <person name="Chow T."/>
            <person name="Chen H."/>
            <person name="Chung M."/>
            <person name="Chen C."/>
            <person name="Shaw J."/>
            <person name="Wu H."/>
            <person name="Hsiao K."/>
            <person name="Chao Y."/>
            <person name="Chu M."/>
            <person name="Cheng C."/>
            <person name="Hour A."/>
            <person name="Lee P."/>
            <person name="Lin S."/>
            <person name="Lin Y."/>
            <person name="Liou J."/>
            <person name="Liu S."/>
            <person name="Hsing Y."/>
            <person name="Raghuvanshi S."/>
            <person name="Mohanty A."/>
            <person name="Bharti A.K."/>
            <person name="Gaur A."/>
            <person name="Gupta V."/>
            <person name="Kumar D."/>
            <person name="Ravi V."/>
            <person name="Vij S."/>
            <person name="Kapur A."/>
            <person name="Khurana P."/>
            <person name="Khurana P."/>
            <person name="Khurana J.P."/>
            <person name="Tyagi A.K."/>
            <person name="Gaikwad K."/>
            <person name="Singh A."/>
            <person name="Dalal V."/>
            <person name="Srivastava S."/>
            <person name="Dixit A."/>
            <person name="Pal A.K."/>
            <person name="Ghazi I.A."/>
            <person name="Yadav M."/>
            <person name="Pandit A."/>
            <person name="Bhargava A."/>
            <person name="Sureshbabu K."/>
            <person name="Batra K."/>
            <person name="Sharma T.R."/>
            <person name="Mohapatra T."/>
            <person name="Singh N.K."/>
            <person name="Messing J."/>
            <person name="Nelson A.B."/>
            <person name="Fuks G."/>
            <person name="Kavchok S."/>
            <person name="Keizer G."/>
            <person name="Linton E."/>
            <person name="Llaca V."/>
            <person name="Song R."/>
            <person name="Tanyolac B."/>
            <person name="Young S."/>
            <person name="Ho-Il K."/>
            <person name="Hahn J.H."/>
            <person name="Sangsakoo G."/>
            <person name="Vanavichit A."/>
            <person name="de Mattos Luiz.A.T."/>
            <person name="Zimmer P.D."/>
            <person name="Malone G."/>
            <person name="Dellagostin O."/>
            <person name="de Oliveira A.C."/>
            <person name="Bevan M."/>
            <person name="Bancroft I."/>
            <person name="Minx P."/>
            <person name="Cordum H."/>
            <person name="Wilson R."/>
            <person name="Cheng Z."/>
            <person name="Jin W."/>
            <person name="Jiang J."/>
            <person name="Leong S.A."/>
            <person name="Iwama H."/>
            <person name="Gojobori T."/>
            <person name="Itoh T."/>
            <person name="Niimura Y."/>
            <person name="Fujii Y."/>
            <person name="Habara T."/>
            <person name="Sakai H."/>
            <person name="Sato Y."/>
            <person name="Wilson G."/>
            <person name="Kumar K."/>
            <person name="McCouch S."/>
            <person name="Juretic N."/>
            <person name="Hoen D."/>
            <person name="Wright S."/>
            <person name="Bruskiewich R."/>
            <person name="Bureau T."/>
            <person name="Miyao A."/>
            <person name="Hirochika H."/>
            <person name="Nishikawa T."/>
            <person name="Kadowaki K."/>
            <person name="Sugiura M."/>
            <person name="Burr B."/>
            <person name="Sasaki T."/>
        </authorList>
    </citation>
    <scope>NUCLEOTIDE SEQUENCE [LARGE SCALE GENOMIC DNA]</scope>
    <source>
        <strain evidence="3">cv. Nipponbare</strain>
    </source>
</reference>
<name>Q6H7R9_ORYSJ</name>
<dbReference type="Proteomes" id="UP000000763">
    <property type="component" value="Chromosome 2"/>
</dbReference>
<proteinExistence type="predicted"/>
<evidence type="ECO:0000256" key="1">
    <source>
        <dbReference type="SAM" id="MobiDB-lite"/>
    </source>
</evidence>
<protein>
    <submittedName>
        <fullName evidence="2">Uncharacterized protein</fullName>
    </submittedName>
</protein>
<dbReference type="EMBL" id="AP004133">
    <property type="protein sequence ID" value="BAD25230.1"/>
    <property type="molecule type" value="Genomic_DNA"/>
</dbReference>
<dbReference type="AlphaFoldDB" id="Q6H7R9"/>
<feature type="region of interest" description="Disordered" evidence="1">
    <location>
        <begin position="10"/>
        <end position="52"/>
    </location>
</feature>
<accession>Q6H7R9</accession>
<feature type="compositionally biased region" description="Basic and acidic residues" evidence="1">
    <location>
        <begin position="22"/>
        <end position="37"/>
    </location>
</feature>
<evidence type="ECO:0000313" key="3">
    <source>
        <dbReference type="Proteomes" id="UP000000763"/>
    </source>
</evidence>